<keyword evidence="10 13" id="KW-0521">NADP</keyword>
<dbReference type="EC" id="3.5.4.26" evidence="13"/>
<dbReference type="SUPFAM" id="SSF53597">
    <property type="entry name" value="Dihydrofolate reductase-like"/>
    <property type="match status" value="1"/>
</dbReference>
<protein>
    <recommendedName>
        <fullName evidence="13">Riboflavin biosynthesis protein RibD</fullName>
    </recommendedName>
    <domain>
        <recommendedName>
            <fullName evidence="13">Diaminohydroxyphosphoribosylaminopyrimidine deaminase</fullName>
            <shortName evidence="13">DRAP deaminase</shortName>
            <ecNumber evidence="13">3.5.4.26</ecNumber>
        </recommendedName>
        <alternativeName>
            <fullName evidence="13">Riboflavin-specific deaminase</fullName>
        </alternativeName>
    </domain>
    <domain>
        <recommendedName>
            <fullName evidence="13">5-amino-6-(5-phosphoribosylamino)uracil reductase</fullName>
            <ecNumber evidence="13">1.1.1.193</ecNumber>
        </recommendedName>
        <alternativeName>
            <fullName evidence="13">HTP reductase</fullName>
        </alternativeName>
    </domain>
</protein>
<feature type="binding site" evidence="16">
    <location>
        <position position="69"/>
    </location>
    <ligand>
        <name>Zn(2+)</name>
        <dbReference type="ChEBI" id="CHEBI:29105"/>
        <note>catalytic</note>
    </ligand>
</feature>
<keyword evidence="7 13" id="KW-0479">Metal-binding</keyword>
<comment type="pathway">
    <text evidence="2 13">Cofactor biosynthesis; riboflavin biosynthesis; 5-amino-6-(D-ribitylamino)uracil from GTP: step 2/4.</text>
</comment>
<comment type="pathway">
    <text evidence="3 13">Cofactor biosynthesis; riboflavin biosynthesis; 5-amino-6-(D-ribitylamino)uracil from GTP: step 3/4.</text>
</comment>
<evidence type="ECO:0000256" key="1">
    <source>
        <dbReference type="ARBA" id="ARBA00002151"/>
    </source>
</evidence>
<proteinExistence type="inferred from homology"/>
<evidence type="ECO:0000256" key="6">
    <source>
        <dbReference type="ARBA" id="ARBA00022619"/>
    </source>
</evidence>
<feature type="binding site" evidence="15">
    <location>
        <position position="162"/>
    </location>
    <ligand>
        <name>substrate</name>
    </ligand>
</feature>
<keyword evidence="11 13" id="KW-0560">Oxidoreductase</keyword>
<evidence type="ECO:0000259" key="17">
    <source>
        <dbReference type="PROSITE" id="PS51747"/>
    </source>
</evidence>
<evidence type="ECO:0000256" key="13">
    <source>
        <dbReference type="PIRNR" id="PIRNR006769"/>
    </source>
</evidence>
<keyword evidence="6 13" id="KW-0686">Riboflavin biosynthesis</keyword>
<comment type="caution">
    <text evidence="18">The sequence shown here is derived from an EMBL/GenBank/DDBJ whole genome shotgun (WGS) entry which is preliminary data.</text>
</comment>
<accession>A0A2P6AU91</accession>
<dbReference type="AlphaFoldDB" id="A0A2P6AU91"/>
<dbReference type="InterPro" id="IPR002734">
    <property type="entry name" value="RibDG_C"/>
</dbReference>
<dbReference type="Pfam" id="PF00383">
    <property type="entry name" value="dCMP_cyt_deam_1"/>
    <property type="match status" value="1"/>
</dbReference>
<keyword evidence="8 13" id="KW-0378">Hydrolase</keyword>
<dbReference type="PROSITE" id="PS51747">
    <property type="entry name" value="CYT_DCMP_DEAMINASES_2"/>
    <property type="match status" value="1"/>
</dbReference>
<dbReference type="Proteomes" id="UP000243900">
    <property type="component" value="Unassembled WGS sequence"/>
</dbReference>
<dbReference type="EC" id="1.1.1.193" evidence="13"/>
<dbReference type="GO" id="GO:0009231">
    <property type="term" value="P:riboflavin biosynthetic process"/>
    <property type="evidence" value="ECO:0007669"/>
    <property type="project" value="UniProtKB-UniPathway"/>
</dbReference>
<dbReference type="PANTHER" id="PTHR38011:SF7">
    <property type="entry name" value="2,5-DIAMINO-6-RIBOSYLAMINO-4(3H)-PYRIMIDINONE 5'-PHOSPHATE REDUCTASE"/>
    <property type="match status" value="1"/>
</dbReference>
<keyword evidence="12" id="KW-0511">Multifunctional enzyme</keyword>
<dbReference type="PANTHER" id="PTHR38011">
    <property type="entry name" value="DIHYDROFOLATE REDUCTASE FAMILY PROTEIN (AFU_ORTHOLOGUE AFUA_8G06820)"/>
    <property type="match status" value="1"/>
</dbReference>
<feature type="binding site" evidence="16">
    <location>
        <position position="44"/>
    </location>
    <ligand>
        <name>Zn(2+)</name>
        <dbReference type="ChEBI" id="CHEBI:29105"/>
        <note>catalytic</note>
    </ligand>
</feature>
<feature type="binding site" evidence="15">
    <location>
        <position position="194"/>
    </location>
    <ligand>
        <name>NADP(+)</name>
        <dbReference type="ChEBI" id="CHEBI:58349"/>
    </ligand>
</feature>
<organism evidence="18 19">
    <name type="scientific">Amnimonas aquatica</name>
    <dbReference type="NCBI Taxonomy" id="2094561"/>
    <lineage>
        <taxon>Bacteria</taxon>
        <taxon>Pseudomonadati</taxon>
        <taxon>Pseudomonadota</taxon>
        <taxon>Gammaproteobacteria</taxon>
        <taxon>Moraxellales</taxon>
        <taxon>Moraxellaceae</taxon>
        <taxon>Amnimonas</taxon>
    </lineage>
</organism>
<comment type="catalytic activity">
    <reaction evidence="13">
        <text>5-amino-6-(5-phospho-D-ribitylamino)uracil + NADP(+) = 5-amino-6-(5-phospho-D-ribosylamino)uracil + NADPH + H(+)</text>
        <dbReference type="Rhea" id="RHEA:17845"/>
        <dbReference type="ChEBI" id="CHEBI:15378"/>
        <dbReference type="ChEBI" id="CHEBI:57783"/>
        <dbReference type="ChEBI" id="CHEBI:58349"/>
        <dbReference type="ChEBI" id="CHEBI:58421"/>
        <dbReference type="ChEBI" id="CHEBI:58453"/>
        <dbReference type="EC" id="1.1.1.193"/>
    </reaction>
</comment>
<dbReference type="InterPro" id="IPR004794">
    <property type="entry name" value="Eubact_RibD"/>
</dbReference>
<gene>
    <name evidence="18" type="primary">ribD</name>
    <name evidence="18" type="ORF">C5O18_02480</name>
</gene>
<dbReference type="InterPro" id="IPR016192">
    <property type="entry name" value="APOBEC/CMP_deaminase_Zn-bd"/>
</dbReference>
<feature type="binding site" evidence="16">
    <location>
        <position position="78"/>
    </location>
    <ligand>
        <name>Zn(2+)</name>
        <dbReference type="ChEBI" id="CHEBI:29105"/>
        <note>catalytic</note>
    </ligand>
</feature>
<evidence type="ECO:0000256" key="10">
    <source>
        <dbReference type="ARBA" id="ARBA00022857"/>
    </source>
</evidence>
<evidence type="ECO:0000256" key="16">
    <source>
        <dbReference type="PIRSR" id="PIRSR006769-3"/>
    </source>
</evidence>
<dbReference type="GO" id="GO:0008703">
    <property type="term" value="F:5-amino-6-(5-phosphoribosylamino)uracil reductase activity"/>
    <property type="evidence" value="ECO:0007669"/>
    <property type="project" value="UniProtKB-EC"/>
</dbReference>
<dbReference type="Pfam" id="PF01872">
    <property type="entry name" value="RibD_C"/>
    <property type="match status" value="1"/>
</dbReference>
<dbReference type="InterPro" id="IPR024072">
    <property type="entry name" value="DHFR-like_dom_sf"/>
</dbReference>
<dbReference type="InterPro" id="IPR002125">
    <property type="entry name" value="CMP_dCMP_dom"/>
</dbReference>
<evidence type="ECO:0000256" key="9">
    <source>
        <dbReference type="ARBA" id="ARBA00022833"/>
    </source>
</evidence>
<feature type="binding site" evidence="15">
    <location>
        <position position="178"/>
    </location>
    <ligand>
        <name>substrate</name>
    </ligand>
</feature>
<comment type="function">
    <text evidence="1 13">Converts 2,5-diamino-6-(ribosylamino)-4(3h)-pyrimidinone 5'-phosphate into 5-amino-6-(ribosylamino)-2,4(1h,3h)-pyrimidinedione 5'-phosphate.</text>
</comment>
<evidence type="ECO:0000256" key="4">
    <source>
        <dbReference type="ARBA" id="ARBA00005259"/>
    </source>
</evidence>
<feature type="binding site" evidence="15">
    <location>
        <begin position="329"/>
        <end position="335"/>
    </location>
    <ligand>
        <name>NADP(+)</name>
        <dbReference type="ChEBI" id="CHEBI:58349"/>
    </ligand>
</feature>
<evidence type="ECO:0000313" key="19">
    <source>
        <dbReference type="Proteomes" id="UP000243900"/>
    </source>
</evidence>
<evidence type="ECO:0000256" key="7">
    <source>
        <dbReference type="ARBA" id="ARBA00022723"/>
    </source>
</evidence>
<feature type="binding site" evidence="15">
    <location>
        <position position="198"/>
    </location>
    <ligand>
        <name>substrate</name>
    </ligand>
</feature>
<comment type="catalytic activity">
    <reaction evidence="13">
        <text>2,5-diamino-6-hydroxy-4-(5-phosphoribosylamino)-pyrimidine + H2O + H(+) = 5-amino-6-(5-phospho-D-ribosylamino)uracil + NH4(+)</text>
        <dbReference type="Rhea" id="RHEA:21868"/>
        <dbReference type="ChEBI" id="CHEBI:15377"/>
        <dbReference type="ChEBI" id="CHEBI:15378"/>
        <dbReference type="ChEBI" id="CHEBI:28938"/>
        <dbReference type="ChEBI" id="CHEBI:58453"/>
        <dbReference type="ChEBI" id="CHEBI:58614"/>
        <dbReference type="EC" id="3.5.4.26"/>
    </reaction>
</comment>
<dbReference type="InterPro" id="IPR050765">
    <property type="entry name" value="Riboflavin_Biosynth_HTPR"/>
</dbReference>
<comment type="similarity">
    <text evidence="4 13">In the N-terminal section; belongs to the cytidine and deoxycytidylate deaminase family.</text>
</comment>
<dbReference type="CDD" id="cd01284">
    <property type="entry name" value="Riboflavin_deaminase-reductase"/>
    <property type="match status" value="1"/>
</dbReference>
<dbReference type="NCBIfam" id="TIGR00326">
    <property type="entry name" value="eubact_ribD"/>
    <property type="match status" value="1"/>
</dbReference>
<dbReference type="Gene3D" id="3.40.140.10">
    <property type="entry name" value="Cytidine Deaminase, domain 2"/>
    <property type="match status" value="1"/>
</dbReference>
<evidence type="ECO:0000256" key="15">
    <source>
        <dbReference type="PIRSR" id="PIRSR006769-2"/>
    </source>
</evidence>
<feature type="binding site" evidence="15">
    <location>
        <position position="327"/>
    </location>
    <ligand>
        <name>substrate</name>
    </ligand>
</feature>
<dbReference type="GO" id="GO:0008835">
    <property type="term" value="F:diaminohydroxyphosphoribosylaminopyrimidine deaminase activity"/>
    <property type="evidence" value="ECO:0007669"/>
    <property type="project" value="UniProtKB-EC"/>
</dbReference>
<keyword evidence="9 13" id="KW-0862">Zinc</keyword>
<sequence>MAEALRLAAHGRYSTHPNPRVGCVIVRDGEVVGRGFHARAGEPHAEVHALREAGERARGATAYVTLEPCAHHGRTPPCADALVAAGVARVVAACEDANPQVAGQGLARLRTAGIEVASGLLRADAVALNAGFLRRMAGGLPWVRAKVAASLDGRTAMASGESQWITGPEARRDVQRWRAASSALVTGIGTVLADDPALTVRPAQWTDPAELAPGRPVPENEDDVHQPLRVVLDGGLRLPATARLLAQPGLMLVVTVLPALAAGEALHDEALLAALVAAGDARADAATRLRAGGASLLALPPGGDGRADLRALLRLLAAGGCNEVLVEAGAGVTGAFLAAGLVDELVLYQAPTLLGSAARPLADWPLARMADQQRLAVTDLRCIGNDIRLILRPVVA</sequence>
<evidence type="ECO:0000256" key="12">
    <source>
        <dbReference type="ARBA" id="ARBA00023268"/>
    </source>
</evidence>
<dbReference type="InterPro" id="IPR016193">
    <property type="entry name" value="Cytidine_deaminase-like"/>
</dbReference>
<evidence type="ECO:0000256" key="3">
    <source>
        <dbReference type="ARBA" id="ARBA00004910"/>
    </source>
</evidence>
<feature type="binding site" evidence="15">
    <location>
        <position position="201"/>
    </location>
    <ligand>
        <name>substrate</name>
    </ligand>
</feature>
<feature type="binding site" evidence="15">
    <location>
        <position position="148"/>
    </location>
    <ligand>
        <name>NADP(+)</name>
        <dbReference type="ChEBI" id="CHEBI:58349"/>
    </ligand>
</feature>
<feature type="active site" description="Proton donor" evidence="14">
    <location>
        <position position="46"/>
    </location>
</feature>
<reference evidence="19" key="1">
    <citation type="submission" date="2018-02" db="EMBL/GenBank/DDBJ databases">
        <title>Genome sequencing of Solimonas sp. HR-BB.</title>
        <authorList>
            <person name="Lee Y."/>
            <person name="Jeon C.O."/>
        </authorList>
    </citation>
    <scope>NUCLEOTIDE SEQUENCE [LARGE SCALE GENOMIC DNA]</scope>
    <source>
        <strain evidence="19">HR-E</strain>
    </source>
</reference>
<comment type="cofactor">
    <cofactor evidence="13 16">
        <name>Zn(2+)</name>
        <dbReference type="ChEBI" id="CHEBI:29105"/>
    </cofactor>
    <text evidence="13 16">Binds 1 zinc ion.</text>
</comment>
<evidence type="ECO:0000313" key="18">
    <source>
        <dbReference type="EMBL" id="PQA49408.1"/>
    </source>
</evidence>
<evidence type="ECO:0000256" key="2">
    <source>
        <dbReference type="ARBA" id="ARBA00004882"/>
    </source>
</evidence>
<dbReference type="PIRSF" id="PIRSF006769">
    <property type="entry name" value="RibD"/>
    <property type="match status" value="1"/>
</dbReference>
<feature type="binding site" evidence="15">
    <location>
        <position position="164"/>
    </location>
    <ligand>
        <name>NADP(+)</name>
        <dbReference type="ChEBI" id="CHEBI:58349"/>
    </ligand>
</feature>
<feature type="binding site" evidence="15">
    <location>
        <position position="190"/>
    </location>
    <ligand>
        <name>NADP(+)</name>
        <dbReference type="ChEBI" id="CHEBI:58349"/>
    </ligand>
</feature>
<feature type="domain" description="CMP/dCMP-type deaminase" evidence="17">
    <location>
        <begin position="1"/>
        <end position="117"/>
    </location>
</feature>
<name>A0A2P6AU91_9GAMM</name>
<dbReference type="PROSITE" id="PS00903">
    <property type="entry name" value="CYT_DCMP_DEAMINASES_1"/>
    <property type="match status" value="1"/>
</dbReference>
<dbReference type="Gene3D" id="3.40.430.10">
    <property type="entry name" value="Dihydrofolate Reductase, subunit A"/>
    <property type="match status" value="1"/>
</dbReference>
<dbReference type="SUPFAM" id="SSF53927">
    <property type="entry name" value="Cytidine deaminase-like"/>
    <property type="match status" value="1"/>
</dbReference>
<dbReference type="OrthoDB" id="9800865at2"/>
<comment type="similarity">
    <text evidence="5 13">In the C-terminal section; belongs to the HTP reductase family.</text>
</comment>
<dbReference type="UniPathway" id="UPA00275">
    <property type="reaction ID" value="UER00401"/>
</dbReference>
<evidence type="ECO:0000256" key="5">
    <source>
        <dbReference type="ARBA" id="ARBA00007417"/>
    </source>
</evidence>
<evidence type="ECO:0000256" key="14">
    <source>
        <dbReference type="PIRSR" id="PIRSR006769-1"/>
    </source>
</evidence>
<dbReference type="EMBL" id="PTQZ01000029">
    <property type="protein sequence ID" value="PQA49408.1"/>
    <property type="molecule type" value="Genomic_DNA"/>
</dbReference>
<dbReference type="GO" id="GO:0008270">
    <property type="term" value="F:zinc ion binding"/>
    <property type="evidence" value="ECO:0007669"/>
    <property type="project" value="InterPro"/>
</dbReference>
<dbReference type="FunFam" id="3.40.140.10:FF:000025">
    <property type="entry name" value="Riboflavin biosynthesis protein RibD"/>
    <property type="match status" value="1"/>
</dbReference>
<keyword evidence="19" id="KW-1185">Reference proteome</keyword>
<evidence type="ECO:0000256" key="11">
    <source>
        <dbReference type="ARBA" id="ARBA00023002"/>
    </source>
</evidence>
<evidence type="ECO:0000256" key="8">
    <source>
        <dbReference type="ARBA" id="ARBA00022801"/>
    </source>
</evidence>